<evidence type="ECO:0000259" key="1">
    <source>
        <dbReference type="Pfam" id="PF00857"/>
    </source>
</evidence>
<dbReference type="Gene3D" id="3.40.50.850">
    <property type="entry name" value="Isochorismatase-like"/>
    <property type="match status" value="1"/>
</dbReference>
<dbReference type="PANTHER" id="PTHR47297">
    <property type="match status" value="1"/>
</dbReference>
<accession>A0A3D1JGB5</accession>
<dbReference type="EMBL" id="DPBP01000022">
    <property type="protein sequence ID" value="HCE17277.1"/>
    <property type="molecule type" value="Genomic_DNA"/>
</dbReference>
<dbReference type="Proteomes" id="UP000264141">
    <property type="component" value="Unassembled WGS sequence"/>
</dbReference>
<sequence>MNISSLNEQSQAFMVYLAEWVEQLPALKNEEVFRDPSRVAIVSVDVINGFCAFGPLASPRVGQIVEPIARLFEQAWEAGVRNILLIQDTHEPDAVEFAQWPPHCVRGTAEAEPVDRFKQLPFFGQMLQMPKNSIHSGLNTGLNQWVESHPEVDLFVVVGDCTDLCTYQLAMHLRLDANARQLSRRVILPVDGVDTYDLPVEVARSQNLLPHPGDLFHGIFLYHMALNGVEVVTRIE</sequence>
<gene>
    <name evidence="2" type="ORF">DEQ80_05410</name>
</gene>
<comment type="caution">
    <text evidence="2">The sequence shown here is derived from an EMBL/GenBank/DDBJ whole genome shotgun (WGS) entry which is preliminary data.</text>
</comment>
<dbReference type="InterPro" id="IPR044717">
    <property type="entry name" value="NIC1"/>
</dbReference>
<name>A0A3D1JGB5_9CHLR</name>
<evidence type="ECO:0000313" key="3">
    <source>
        <dbReference type="Proteomes" id="UP000264141"/>
    </source>
</evidence>
<evidence type="ECO:0000313" key="2">
    <source>
        <dbReference type="EMBL" id="HCE17277.1"/>
    </source>
</evidence>
<dbReference type="InterPro" id="IPR000868">
    <property type="entry name" value="Isochorismatase-like_dom"/>
</dbReference>
<dbReference type="GO" id="GO:0008936">
    <property type="term" value="F:nicotinamidase activity"/>
    <property type="evidence" value="ECO:0007669"/>
    <property type="project" value="InterPro"/>
</dbReference>
<dbReference type="RefSeq" id="WP_062193407.1">
    <property type="nucleotide sequence ID" value="NZ_DF967965.1"/>
</dbReference>
<proteinExistence type="predicted"/>
<dbReference type="AlphaFoldDB" id="A0A3D1JGB5"/>
<dbReference type="CDD" id="cd00431">
    <property type="entry name" value="cysteine_hydrolases"/>
    <property type="match status" value="1"/>
</dbReference>
<feature type="domain" description="Isochorismatase-like" evidence="1">
    <location>
        <begin position="40"/>
        <end position="174"/>
    </location>
</feature>
<dbReference type="Pfam" id="PF00857">
    <property type="entry name" value="Isochorismatase"/>
    <property type="match status" value="1"/>
</dbReference>
<dbReference type="InterPro" id="IPR036380">
    <property type="entry name" value="Isochorismatase-like_sf"/>
</dbReference>
<dbReference type="PANTHER" id="PTHR47297:SF2">
    <property type="entry name" value="OS02G0606800 PROTEIN"/>
    <property type="match status" value="1"/>
</dbReference>
<dbReference type="SUPFAM" id="SSF52499">
    <property type="entry name" value="Isochorismatase-like hydrolases"/>
    <property type="match status" value="1"/>
</dbReference>
<protein>
    <submittedName>
        <fullName evidence="2">Nicotinamidase</fullName>
    </submittedName>
</protein>
<dbReference type="STRING" id="229919.GCA_001050195_02144"/>
<dbReference type="GO" id="GO:0019365">
    <property type="term" value="P:pyridine nucleotide salvage"/>
    <property type="evidence" value="ECO:0007669"/>
    <property type="project" value="InterPro"/>
</dbReference>
<dbReference type="OrthoDB" id="9796485at2"/>
<organism evidence="2 3">
    <name type="scientific">Anaerolinea thermolimosa</name>
    <dbReference type="NCBI Taxonomy" id="229919"/>
    <lineage>
        <taxon>Bacteria</taxon>
        <taxon>Bacillati</taxon>
        <taxon>Chloroflexota</taxon>
        <taxon>Anaerolineae</taxon>
        <taxon>Anaerolineales</taxon>
        <taxon>Anaerolineaceae</taxon>
        <taxon>Anaerolinea</taxon>
    </lineage>
</organism>
<reference evidence="2 3" key="1">
    <citation type="journal article" date="2018" name="Nat. Biotechnol.">
        <title>A standardized bacterial taxonomy based on genome phylogeny substantially revises the tree of life.</title>
        <authorList>
            <person name="Parks D.H."/>
            <person name="Chuvochina M."/>
            <person name="Waite D.W."/>
            <person name="Rinke C."/>
            <person name="Skarshewski A."/>
            <person name="Chaumeil P.A."/>
            <person name="Hugenholtz P."/>
        </authorList>
    </citation>
    <scope>NUCLEOTIDE SEQUENCE [LARGE SCALE GENOMIC DNA]</scope>
    <source>
        <strain evidence="2">UBA8781</strain>
    </source>
</reference>